<dbReference type="EC" id="6.1.1.10" evidence="3"/>
<dbReference type="AlphaFoldDB" id="A0A2H0RD00"/>
<dbReference type="Proteomes" id="UP000228767">
    <property type="component" value="Unassembled WGS sequence"/>
</dbReference>
<evidence type="ECO:0000256" key="12">
    <source>
        <dbReference type="ARBA" id="ARBA00047364"/>
    </source>
</evidence>
<dbReference type="SUPFAM" id="SSF52374">
    <property type="entry name" value="Nucleotidylyl transferase"/>
    <property type="match status" value="1"/>
</dbReference>
<evidence type="ECO:0000256" key="7">
    <source>
        <dbReference type="ARBA" id="ARBA00022741"/>
    </source>
</evidence>
<reference evidence="16 17" key="1">
    <citation type="submission" date="2017-09" db="EMBL/GenBank/DDBJ databases">
        <title>Depth-based differentiation of microbial function through sediment-hosted aquifers and enrichment of novel symbionts in the deep terrestrial subsurface.</title>
        <authorList>
            <person name="Probst A.J."/>
            <person name="Ladd B."/>
            <person name="Jarett J.K."/>
            <person name="Geller-Mcgrath D.E."/>
            <person name="Sieber C.M."/>
            <person name="Emerson J.B."/>
            <person name="Anantharaman K."/>
            <person name="Thomas B.C."/>
            <person name="Malmstrom R."/>
            <person name="Stieglmeier M."/>
            <person name="Klingl A."/>
            <person name="Woyke T."/>
            <person name="Ryan C.M."/>
            <person name="Banfield J.F."/>
        </authorList>
    </citation>
    <scope>NUCLEOTIDE SEQUENCE [LARGE SCALE GENOMIC DNA]</scope>
    <source>
        <strain evidence="16">CG10_big_fil_rev_8_21_14_0_10_51_16</strain>
    </source>
</reference>
<dbReference type="InterPro" id="IPR041872">
    <property type="entry name" value="Anticodon_Met"/>
</dbReference>
<dbReference type="Gene3D" id="2.170.220.10">
    <property type="match status" value="1"/>
</dbReference>
<comment type="similarity">
    <text evidence="13">Belongs to the class-I aminoacyl-tRNA synthetase family.</text>
</comment>
<evidence type="ECO:0000259" key="14">
    <source>
        <dbReference type="Pfam" id="PF09334"/>
    </source>
</evidence>
<dbReference type="Gene3D" id="3.40.50.620">
    <property type="entry name" value="HUPs"/>
    <property type="match status" value="1"/>
</dbReference>
<comment type="function">
    <text evidence="1">Is required not only for elongation of protein synthesis but also for the initiation of all mRNA translation through initiator tRNA(fMet) aminoacylation.</text>
</comment>
<keyword evidence="5" id="KW-0963">Cytoplasm</keyword>
<dbReference type="PROSITE" id="PS00178">
    <property type="entry name" value="AA_TRNA_LIGASE_I"/>
    <property type="match status" value="1"/>
</dbReference>
<evidence type="ECO:0000256" key="10">
    <source>
        <dbReference type="ARBA" id="ARBA00023146"/>
    </source>
</evidence>
<comment type="catalytic activity">
    <reaction evidence="12">
        <text>tRNA(Met) + L-methionine + ATP = L-methionyl-tRNA(Met) + AMP + diphosphate</text>
        <dbReference type="Rhea" id="RHEA:13481"/>
        <dbReference type="Rhea" id="RHEA-COMP:9667"/>
        <dbReference type="Rhea" id="RHEA-COMP:9698"/>
        <dbReference type="ChEBI" id="CHEBI:30616"/>
        <dbReference type="ChEBI" id="CHEBI:33019"/>
        <dbReference type="ChEBI" id="CHEBI:57844"/>
        <dbReference type="ChEBI" id="CHEBI:78442"/>
        <dbReference type="ChEBI" id="CHEBI:78530"/>
        <dbReference type="ChEBI" id="CHEBI:456215"/>
        <dbReference type="EC" id="6.1.1.10"/>
    </reaction>
</comment>
<keyword evidence="10 13" id="KW-0030">Aminoacyl-tRNA synthetase</keyword>
<evidence type="ECO:0000256" key="5">
    <source>
        <dbReference type="ARBA" id="ARBA00022490"/>
    </source>
</evidence>
<dbReference type="PRINTS" id="PR01041">
    <property type="entry name" value="TRNASYNTHMET"/>
</dbReference>
<dbReference type="GO" id="GO:0004825">
    <property type="term" value="F:methionine-tRNA ligase activity"/>
    <property type="evidence" value="ECO:0007669"/>
    <property type="project" value="UniProtKB-EC"/>
</dbReference>
<keyword evidence="6 13" id="KW-0436">Ligase</keyword>
<dbReference type="Pfam" id="PF09334">
    <property type="entry name" value="tRNA-synt_1g"/>
    <property type="match status" value="1"/>
</dbReference>
<dbReference type="InterPro" id="IPR009080">
    <property type="entry name" value="tRNAsynth_Ia_anticodon-bd"/>
</dbReference>
<name>A0A2H0RD00_9BACT</name>
<dbReference type="EMBL" id="PCYI01000030">
    <property type="protein sequence ID" value="PIR44421.1"/>
    <property type="molecule type" value="Genomic_DNA"/>
</dbReference>
<evidence type="ECO:0000256" key="9">
    <source>
        <dbReference type="ARBA" id="ARBA00022917"/>
    </source>
</evidence>
<dbReference type="GO" id="GO:0005524">
    <property type="term" value="F:ATP binding"/>
    <property type="evidence" value="ECO:0007669"/>
    <property type="project" value="UniProtKB-KW"/>
</dbReference>
<dbReference type="InterPro" id="IPR023457">
    <property type="entry name" value="Met-tRNA_synth_2"/>
</dbReference>
<evidence type="ECO:0000256" key="2">
    <source>
        <dbReference type="ARBA" id="ARBA00004496"/>
    </source>
</evidence>
<dbReference type="NCBIfam" id="TIGR00398">
    <property type="entry name" value="metG"/>
    <property type="match status" value="1"/>
</dbReference>
<dbReference type="InterPro" id="IPR014758">
    <property type="entry name" value="Met-tRNA_synth"/>
</dbReference>
<evidence type="ECO:0000256" key="3">
    <source>
        <dbReference type="ARBA" id="ARBA00012838"/>
    </source>
</evidence>
<organism evidence="16 17">
    <name type="scientific">Candidatus Vogelbacteria bacterium CG10_big_fil_rev_8_21_14_0_10_51_16</name>
    <dbReference type="NCBI Taxonomy" id="1975045"/>
    <lineage>
        <taxon>Bacteria</taxon>
        <taxon>Candidatus Vogeliibacteriota</taxon>
    </lineage>
</organism>
<dbReference type="PANTHER" id="PTHR43326">
    <property type="entry name" value="METHIONYL-TRNA SYNTHETASE"/>
    <property type="match status" value="1"/>
</dbReference>
<evidence type="ECO:0000256" key="6">
    <source>
        <dbReference type="ARBA" id="ARBA00022598"/>
    </source>
</evidence>
<dbReference type="GO" id="GO:0005737">
    <property type="term" value="C:cytoplasm"/>
    <property type="evidence" value="ECO:0007669"/>
    <property type="project" value="UniProtKB-SubCell"/>
</dbReference>
<evidence type="ECO:0000313" key="16">
    <source>
        <dbReference type="EMBL" id="PIR44421.1"/>
    </source>
</evidence>
<dbReference type="PANTHER" id="PTHR43326:SF1">
    <property type="entry name" value="METHIONINE--TRNA LIGASE, MITOCHONDRIAL"/>
    <property type="match status" value="1"/>
</dbReference>
<evidence type="ECO:0000259" key="15">
    <source>
        <dbReference type="Pfam" id="PF19303"/>
    </source>
</evidence>
<accession>A0A2H0RD00</accession>
<evidence type="ECO:0000256" key="4">
    <source>
        <dbReference type="ARBA" id="ARBA00018753"/>
    </source>
</evidence>
<keyword evidence="8 13" id="KW-0067">ATP-binding</keyword>
<proteinExistence type="inferred from homology"/>
<dbReference type="Pfam" id="PF19303">
    <property type="entry name" value="Anticodon_3"/>
    <property type="match status" value="1"/>
</dbReference>
<keyword evidence="9 13" id="KW-0648">Protein biosynthesis</keyword>
<dbReference type="Gene3D" id="1.10.730.10">
    <property type="entry name" value="Isoleucyl-tRNA Synthetase, Domain 1"/>
    <property type="match status" value="1"/>
</dbReference>
<dbReference type="FunFam" id="2.170.220.10:FF:000001">
    <property type="entry name" value="methionine--tRNA ligase, mitochondrial"/>
    <property type="match status" value="1"/>
</dbReference>
<dbReference type="SUPFAM" id="SSF47323">
    <property type="entry name" value="Anticodon-binding domain of a subclass of class I aminoacyl-tRNA synthetases"/>
    <property type="match status" value="1"/>
</dbReference>
<dbReference type="InterPro" id="IPR001412">
    <property type="entry name" value="aa-tRNA-synth_I_CS"/>
</dbReference>
<protein>
    <recommendedName>
        <fullName evidence="4">Methionine--tRNA ligase</fullName>
        <ecNumber evidence="3">6.1.1.10</ecNumber>
    </recommendedName>
    <alternativeName>
        <fullName evidence="11">Methionyl-tRNA synthetase</fullName>
    </alternativeName>
</protein>
<comment type="subcellular location">
    <subcellularLocation>
        <location evidence="2">Cytoplasm</location>
    </subcellularLocation>
</comment>
<evidence type="ECO:0000256" key="11">
    <source>
        <dbReference type="ARBA" id="ARBA00030904"/>
    </source>
</evidence>
<dbReference type="CDD" id="cd00814">
    <property type="entry name" value="MetRS_core"/>
    <property type="match status" value="1"/>
</dbReference>
<dbReference type="GO" id="GO:0006431">
    <property type="term" value="P:methionyl-tRNA aminoacylation"/>
    <property type="evidence" value="ECO:0007669"/>
    <property type="project" value="InterPro"/>
</dbReference>
<evidence type="ECO:0000313" key="17">
    <source>
        <dbReference type="Proteomes" id="UP000228767"/>
    </source>
</evidence>
<evidence type="ECO:0000256" key="1">
    <source>
        <dbReference type="ARBA" id="ARBA00003314"/>
    </source>
</evidence>
<keyword evidence="7 13" id="KW-0547">Nucleotide-binding</keyword>
<dbReference type="InterPro" id="IPR014729">
    <property type="entry name" value="Rossmann-like_a/b/a_fold"/>
</dbReference>
<sequence>MTQNIYLTTTLPYVNDRPHLGHALELVQADAIARFERGRGNEVFFNFGTDEHGQKILEAATKAGEPVQEYADRYAATFELLRQGLDLSYDNFIRTTAPHHILAAQEMWKRCEVAGDIYKKKYSGLYCVGCERFVTEKDLVDGKCADHGKEPVTLEEENYFFRFSKYQGKLLDYLREPGVILPEFRCEEAVKFVEGGLEDFSISRSIEKMSWGIPVPNDETQVMYVWFDALTNYISTLGWPNGSMGGLASGSELEARPPKGPDSKDLFQKFWVDGHTTQFAGKDQIRFQSLIWQAMLMSADLPNTQRVVYHGFINSGGQKMSKTLGNVLDPQALVAEYGTDAVRYFLLRHVNPFDDSDVTPERFKEAYNANLANGLGNLTSRILKMAESYLEESTKSEARSTKQALNTKSEIQNKTAEYLQQFEFGKAMEVVWNLIGVIDAEIQEKEPFKVWKEDQEKAREIVRELVADLAVVAELLAPFMPQTATKITEAITANKKPETLFVRKE</sequence>
<feature type="domain" description="Methionyl-tRNA synthetase anticodon-binding" evidence="15">
    <location>
        <begin position="411"/>
        <end position="495"/>
    </location>
</feature>
<comment type="caution">
    <text evidence="16">The sequence shown here is derived from an EMBL/GenBank/DDBJ whole genome shotgun (WGS) entry which is preliminary data.</text>
</comment>
<evidence type="ECO:0000256" key="8">
    <source>
        <dbReference type="ARBA" id="ARBA00022840"/>
    </source>
</evidence>
<feature type="domain" description="Methionyl/Leucyl tRNA synthetase" evidence="14">
    <location>
        <begin position="136"/>
        <end position="382"/>
    </location>
</feature>
<gene>
    <name evidence="16" type="ORF">COV10_04760</name>
</gene>
<evidence type="ECO:0000256" key="13">
    <source>
        <dbReference type="RuleBase" id="RU363039"/>
    </source>
</evidence>
<dbReference type="InterPro" id="IPR033911">
    <property type="entry name" value="MetRS_core"/>
</dbReference>
<dbReference type="InterPro" id="IPR015413">
    <property type="entry name" value="Methionyl/Leucyl_tRNA_Synth"/>
</dbReference>